<sequence length="92" mass="10414">MFATLNKITYTPVRIYSGQDAFCFHTKWGLPAGRGLASSSTRFSARLYFRKLLLAGPEPGKCPTGAYITIGYWTFDAKEVTNGRWSRNRNRT</sequence>
<reference evidence="1 2" key="1">
    <citation type="journal article" date="2019" name="Commun. Biol.">
        <title>The bagworm genome reveals a unique fibroin gene that provides high tensile strength.</title>
        <authorList>
            <person name="Kono N."/>
            <person name="Nakamura H."/>
            <person name="Ohtoshi R."/>
            <person name="Tomita M."/>
            <person name="Numata K."/>
            <person name="Arakawa K."/>
        </authorList>
    </citation>
    <scope>NUCLEOTIDE SEQUENCE [LARGE SCALE GENOMIC DNA]</scope>
</reference>
<protein>
    <submittedName>
        <fullName evidence="1">Uncharacterized protein</fullName>
    </submittedName>
</protein>
<dbReference type="AlphaFoldDB" id="A0A4C1XVE0"/>
<keyword evidence="2" id="KW-1185">Reference proteome</keyword>
<comment type="caution">
    <text evidence="1">The sequence shown here is derived from an EMBL/GenBank/DDBJ whole genome shotgun (WGS) entry which is preliminary data.</text>
</comment>
<dbReference type="EMBL" id="BGZK01000973">
    <property type="protein sequence ID" value="GBP66972.1"/>
    <property type="molecule type" value="Genomic_DNA"/>
</dbReference>
<dbReference type="Proteomes" id="UP000299102">
    <property type="component" value="Unassembled WGS sequence"/>
</dbReference>
<evidence type="ECO:0000313" key="2">
    <source>
        <dbReference type="Proteomes" id="UP000299102"/>
    </source>
</evidence>
<name>A0A4C1XVE0_EUMVA</name>
<evidence type="ECO:0000313" key="1">
    <source>
        <dbReference type="EMBL" id="GBP66972.1"/>
    </source>
</evidence>
<organism evidence="1 2">
    <name type="scientific">Eumeta variegata</name>
    <name type="common">Bagworm moth</name>
    <name type="synonym">Eumeta japonica</name>
    <dbReference type="NCBI Taxonomy" id="151549"/>
    <lineage>
        <taxon>Eukaryota</taxon>
        <taxon>Metazoa</taxon>
        <taxon>Ecdysozoa</taxon>
        <taxon>Arthropoda</taxon>
        <taxon>Hexapoda</taxon>
        <taxon>Insecta</taxon>
        <taxon>Pterygota</taxon>
        <taxon>Neoptera</taxon>
        <taxon>Endopterygota</taxon>
        <taxon>Lepidoptera</taxon>
        <taxon>Glossata</taxon>
        <taxon>Ditrysia</taxon>
        <taxon>Tineoidea</taxon>
        <taxon>Psychidae</taxon>
        <taxon>Oiketicinae</taxon>
        <taxon>Eumeta</taxon>
    </lineage>
</organism>
<gene>
    <name evidence="1" type="ORF">EVAR_49947_1</name>
</gene>
<proteinExistence type="predicted"/>
<accession>A0A4C1XVE0</accession>